<sequence>MHMFASIVLMATFLNAGTLDGQATPVTSVAVADVNDSDSSFAEHVATLLIEHQFADLDRLADTLRRDRTRSRGGAWRLHEFYGALDSPLKSEPDTVAHLNLLRAWMAASPQSITARVALATSLTRWAWVARGKSFADEVAQDRWPLFQQRIQEAEAVLRGSELITPMCPQWFGAMMAVGLANGWQPAQEKAVMERGLLLEPGYFYLQEEYSTFLQPKWYGNQGEAATFAKQSADGVGGDAGDALYFRLAGVLARFGRGNTLAKEMDWQRIQEGYAALVATYGRDQRLTNELALLAYFNRDRTTALKLFTELGSQWSERVWGNRDRYEHARDWANSHTDWPE</sequence>
<dbReference type="Pfam" id="PF13226">
    <property type="entry name" value="DUF4034"/>
    <property type="match status" value="1"/>
</dbReference>
<reference evidence="3 4" key="1">
    <citation type="submission" date="2020-08" db="EMBL/GenBank/DDBJ databases">
        <title>Genomic Encyclopedia of Type Strains, Phase IV (KMG-V): Genome sequencing to study the core and pangenomes of soil and plant-associated prokaryotes.</title>
        <authorList>
            <person name="Whitman W."/>
        </authorList>
    </citation>
    <scope>NUCLEOTIDE SEQUENCE [LARGE SCALE GENOMIC DNA]</scope>
    <source>
        <strain evidence="3 4">M8UP14</strain>
    </source>
</reference>
<organism evidence="3 4">
    <name type="scientific">Granulicella aggregans</name>
    <dbReference type="NCBI Taxonomy" id="474949"/>
    <lineage>
        <taxon>Bacteria</taxon>
        <taxon>Pseudomonadati</taxon>
        <taxon>Acidobacteriota</taxon>
        <taxon>Terriglobia</taxon>
        <taxon>Terriglobales</taxon>
        <taxon>Acidobacteriaceae</taxon>
        <taxon>Granulicella</taxon>
    </lineage>
</organism>
<dbReference type="Proteomes" id="UP000540989">
    <property type="component" value="Unassembled WGS sequence"/>
</dbReference>
<dbReference type="AlphaFoldDB" id="A0A7W7ZJG8"/>
<feature type="domain" description="DUF4034" evidence="2">
    <location>
        <begin position="46"/>
        <end position="145"/>
    </location>
</feature>
<dbReference type="RefSeq" id="WP_184223712.1">
    <property type="nucleotide sequence ID" value="NZ_JACHIP010000026.1"/>
</dbReference>
<protein>
    <recommendedName>
        <fullName evidence="2">DUF4034 domain-containing protein</fullName>
    </recommendedName>
</protein>
<feature type="signal peptide" evidence="1">
    <location>
        <begin position="1"/>
        <end position="16"/>
    </location>
</feature>
<evidence type="ECO:0000259" key="2">
    <source>
        <dbReference type="Pfam" id="PF13226"/>
    </source>
</evidence>
<proteinExistence type="predicted"/>
<feature type="chain" id="PRO_5030878472" description="DUF4034 domain-containing protein" evidence="1">
    <location>
        <begin position="17"/>
        <end position="341"/>
    </location>
</feature>
<comment type="caution">
    <text evidence="3">The sequence shown here is derived from an EMBL/GenBank/DDBJ whole genome shotgun (WGS) entry which is preliminary data.</text>
</comment>
<accession>A0A7W7ZJG8</accession>
<evidence type="ECO:0000313" key="4">
    <source>
        <dbReference type="Proteomes" id="UP000540989"/>
    </source>
</evidence>
<name>A0A7W7ZJG8_9BACT</name>
<gene>
    <name evidence="3" type="ORF">HDF16_005781</name>
</gene>
<dbReference type="InterPro" id="IPR025115">
    <property type="entry name" value="DUF4034"/>
</dbReference>
<evidence type="ECO:0000256" key="1">
    <source>
        <dbReference type="SAM" id="SignalP"/>
    </source>
</evidence>
<keyword evidence="4" id="KW-1185">Reference proteome</keyword>
<keyword evidence="1" id="KW-0732">Signal</keyword>
<evidence type="ECO:0000313" key="3">
    <source>
        <dbReference type="EMBL" id="MBB5061045.1"/>
    </source>
</evidence>
<dbReference type="EMBL" id="JACHIP010000026">
    <property type="protein sequence ID" value="MBB5061045.1"/>
    <property type="molecule type" value="Genomic_DNA"/>
</dbReference>